<proteinExistence type="predicted"/>
<dbReference type="CDD" id="cd02440">
    <property type="entry name" value="AdoMet_MTases"/>
    <property type="match status" value="1"/>
</dbReference>
<dbReference type="Proteomes" id="UP000198605">
    <property type="component" value="Unassembled WGS sequence"/>
</dbReference>
<dbReference type="GO" id="GO:0032259">
    <property type="term" value="P:methylation"/>
    <property type="evidence" value="ECO:0007669"/>
    <property type="project" value="UniProtKB-KW"/>
</dbReference>
<gene>
    <name evidence="2" type="ORF">GA0070603_1097</name>
</gene>
<accession>A0A1C6UAK2</accession>
<protein>
    <submittedName>
        <fullName evidence="2">Ubiquinone/menaquinone biosynthesis C-methylase UbiE</fullName>
    </submittedName>
</protein>
<evidence type="ECO:0000313" key="3">
    <source>
        <dbReference type="Proteomes" id="UP000198605"/>
    </source>
</evidence>
<evidence type="ECO:0000313" key="2">
    <source>
        <dbReference type="EMBL" id="SCL50933.1"/>
    </source>
</evidence>
<feature type="domain" description="Methyltransferase" evidence="1">
    <location>
        <begin position="56"/>
        <end position="151"/>
    </location>
</feature>
<keyword evidence="2" id="KW-0489">Methyltransferase</keyword>
<dbReference type="PANTHER" id="PTHR43591:SF24">
    <property type="entry name" value="2-METHOXY-6-POLYPRENYL-1,4-BENZOQUINOL METHYLASE, MITOCHONDRIAL"/>
    <property type="match status" value="1"/>
</dbReference>
<keyword evidence="3" id="KW-1185">Reference proteome</keyword>
<dbReference type="GO" id="GO:0008168">
    <property type="term" value="F:methyltransferase activity"/>
    <property type="evidence" value="ECO:0007669"/>
    <property type="project" value="UniProtKB-KW"/>
</dbReference>
<dbReference type="STRING" id="47854.GA0070603_1097"/>
<dbReference type="OrthoDB" id="9805171at2"/>
<dbReference type="InterPro" id="IPR029063">
    <property type="entry name" value="SAM-dependent_MTases_sf"/>
</dbReference>
<sequence>MRRAYDDPVATDKWAQWLLTRRDGNSVSLRARHALELAAFRDGVLEGAGLAADDVVLDVGCGTGLIGFGALDRLGPDGRVIFSDVSLDVLDECRRTAGGDGRCSFVVASADDLAGIADASVDVVTTRSVLIYSDRKAAAFAEFFRVLRPGGRISLFEPINRFVEQLRPDDLFGMGDSPVNDLIAKVADVYRGTTEGTTRPMMDFDERDLVDWAVAAGFEAVELDYRAQVDVPADPIGDWETLKCVAPNPLAPTYGEAIVAALTDDERERLDTYMAALAVAGTPTRRTMATAFLRARTPH</sequence>
<dbReference type="EMBL" id="FMIB01000002">
    <property type="protein sequence ID" value="SCL50933.1"/>
    <property type="molecule type" value="Genomic_DNA"/>
</dbReference>
<evidence type="ECO:0000259" key="1">
    <source>
        <dbReference type="Pfam" id="PF13649"/>
    </source>
</evidence>
<dbReference type="SUPFAM" id="SSF53335">
    <property type="entry name" value="S-adenosyl-L-methionine-dependent methyltransferases"/>
    <property type="match status" value="1"/>
</dbReference>
<name>A0A1C6UAK2_9ACTN</name>
<dbReference type="InterPro" id="IPR041698">
    <property type="entry name" value="Methyltransf_25"/>
</dbReference>
<organism evidence="2 3">
    <name type="scientific">Micromonospora chersina</name>
    <dbReference type="NCBI Taxonomy" id="47854"/>
    <lineage>
        <taxon>Bacteria</taxon>
        <taxon>Bacillati</taxon>
        <taxon>Actinomycetota</taxon>
        <taxon>Actinomycetes</taxon>
        <taxon>Micromonosporales</taxon>
        <taxon>Micromonosporaceae</taxon>
        <taxon>Micromonospora</taxon>
    </lineage>
</organism>
<dbReference type="Pfam" id="PF13649">
    <property type="entry name" value="Methyltransf_25"/>
    <property type="match status" value="1"/>
</dbReference>
<dbReference type="Gene3D" id="3.40.50.150">
    <property type="entry name" value="Vaccinia Virus protein VP39"/>
    <property type="match status" value="1"/>
</dbReference>
<keyword evidence="2" id="KW-0808">Transferase</keyword>
<dbReference type="AlphaFoldDB" id="A0A1C6UAK2"/>
<reference evidence="3" key="1">
    <citation type="submission" date="2016-06" db="EMBL/GenBank/DDBJ databases">
        <authorList>
            <person name="Varghese N."/>
            <person name="Submissions Spin"/>
        </authorList>
    </citation>
    <scope>NUCLEOTIDE SEQUENCE [LARGE SCALE GENOMIC DNA]</scope>
    <source>
        <strain evidence="3">DSM 44151</strain>
    </source>
</reference>
<dbReference type="PANTHER" id="PTHR43591">
    <property type="entry name" value="METHYLTRANSFERASE"/>
    <property type="match status" value="1"/>
</dbReference>
<keyword evidence="2" id="KW-0830">Ubiquinone</keyword>